<protein>
    <submittedName>
        <fullName evidence="1">Uncharacterized protein</fullName>
    </submittedName>
</protein>
<evidence type="ECO:0000313" key="1">
    <source>
        <dbReference type="EMBL" id="KAJ9120202.1"/>
    </source>
</evidence>
<evidence type="ECO:0000313" key="2">
    <source>
        <dbReference type="Proteomes" id="UP001243375"/>
    </source>
</evidence>
<name>A0ACC2X8F7_9TREE</name>
<organism evidence="1 2">
    <name type="scientific">Naganishia vaughanmartiniae</name>
    <dbReference type="NCBI Taxonomy" id="1424756"/>
    <lineage>
        <taxon>Eukaryota</taxon>
        <taxon>Fungi</taxon>
        <taxon>Dikarya</taxon>
        <taxon>Basidiomycota</taxon>
        <taxon>Agaricomycotina</taxon>
        <taxon>Tremellomycetes</taxon>
        <taxon>Filobasidiales</taxon>
        <taxon>Filobasidiaceae</taxon>
        <taxon>Naganishia</taxon>
    </lineage>
</organism>
<accession>A0ACC2X8F7</accession>
<reference evidence="1" key="1">
    <citation type="submission" date="2023-04" db="EMBL/GenBank/DDBJ databases">
        <title>Draft Genome sequencing of Naganishia species isolated from polar environments using Oxford Nanopore Technology.</title>
        <authorList>
            <person name="Leo P."/>
            <person name="Venkateswaran K."/>
        </authorList>
    </citation>
    <scope>NUCLEOTIDE SEQUENCE</scope>
    <source>
        <strain evidence="1">MNA-CCFEE 5425</strain>
    </source>
</reference>
<dbReference type="Proteomes" id="UP001243375">
    <property type="component" value="Unassembled WGS sequence"/>
</dbReference>
<gene>
    <name evidence="1" type="ORF">QFC22_003102</name>
</gene>
<comment type="caution">
    <text evidence="1">The sequence shown here is derived from an EMBL/GenBank/DDBJ whole genome shotgun (WGS) entry which is preliminary data.</text>
</comment>
<proteinExistence type="predicted"/>
<sequence length="241" mass="27545">MNEAAPELVPKLYGFGYDGPDHRHACMITQWFEMHGSWRDNNHQRELGRKLAHMHTYKEEAGHGGRFGFGVPTHCGVTEQDNTWEDSWEVFFRDRRLGDLVQRIGDKAISQSWEKMKAKAIPLLLHEMNPAPKPVILHGDLWSGNVGLESQTSSPVIYDPACYFGHNEADLGISHMFGGFTSDFYDAYHEVHPKSQSYYAERQQLYELYHHLNHTLMFGGGYKSGALGIMKTLNTWAESQD</sequence>
<keyword evidence="2" id="KW-1185">Reference proteome</keyword>
<dbReference type="EMBL" id="JASBWU010000007">
    <property type="protein sequence ID" value="KAJ9120202.1"/>
    <property type="molecule type" value="Genomic_DNA"/>
</dbReference>